<accession>A0A100XDR5</accession>
<organism evidence="2 3">
    <name type="scientific">Mycolicibacterium thermoresistibile</name>
    <name type="common">Mycobacterium thermoresistibile</name>
    <dbReference type="NCBI Taxonomy" id="1797"/>
    <lineage>
        <taxon>Bacteria</taxon>
        <taxon>Bacillati</taxon>
        <taxon>Actinomycetota</taxon>
        <taxon>Actinomycetes</taxon>
        <taxon>Mycobacteriales</taxon>
        <taxon>Mycobacteriaceae</taxon>
        <taxon>Mycolicibacterium</taxon>
    </lineage>
</organism>
<dbReference type="EMBL" id="BCTB01000009">
    <property type="protein sequence ID" value="GAT14760.1"/>
    <property type="molecule type" value="Genomic_DNA"/>
</dbReference>
<reference evidence="3" key="2">
    <citation type="submission" date="2016-02" db="EMBL/GenBank/DDBJ databases">
        <title>Draft genome sequence of five rapidly growing Mycobacterium species.</title>
        <authorList>
            <person name="Katahira K."/>
            <person name="Gotou Y."/>
            <person name="Iida K."/>
            <person name="Ogura Y."/>
            <person name="Hayashi T."/>
        </authorList>
    </citation>
    <scope>NUCLEOTIDE SEQUENCE [LARGE SCALE GENOMIC DNA]</scope>
    <source>
        <strain evidence="3">JCM6362</strain>
    </source>
</reference>
<reference evidence="2 3" key="1">
    <citation type="journal article" date="2016" name="Genome Announc.">
        <title>Draft Genome Sequences of Five Rapidly Growing Mycobacterium Species, M. thermoresistibile, M. fortuitum subsp. acetamidolyticum, M. canariasense, M. brisbanense, and M. novocastrense.</title>
        <authorList>
            <person name="Katahira K."/>
            <person name="Ogura Y."/>
            <person name="Gotoh Y."/>
            <person name="Hayashi T."/>
        </authorList>
    </citation>
    <scope>NUCLEOTIDE SEQUENCE [LARGE SCALE GENOMIC DNA]</scope>
    <source>
        <strain evidence="2 3">JCM6362</strain>
    </source>
</reference>
<sequence>MQGSAVQAHRTVDEHRAVRGGAGRLGQRLGQGGGYPQPAGVGLRGAFGVAGPIGPVPGTGGFGHGLTRRMVIEWRNRDAGWVLTVTCATSPSEVL</sequence>
<dbReference type="AlphaFoldDB" id="A0A100XDR5"/>
<comment type="caution">
    <text evidence="2">The sequence shown here is derived from an EMBL/GenBank/DDBJ whole genome shotgun (WGS) entry which is preliminary data.</text>
</comment>
<protein>
    <submittedName>
        <fullName evidence="2">Uncharacterized protein</fullName>
    </submittedName>
</protein>
<feature type="region of interest" description="Disordered" evidence="1">
    <location>
        <begin position="1"/>
        <end position="34"/>
    </location>
</feature>
<feature type="compositionally biased region" description="Gly residues" evidence="1">
    <location>
        <begin position="20"/>
        <end position="34"/>
    </location>
</feature>
<proteinExistence type="predicted"/>
<name>A0A100XDR5_MYCTH</name>
<evidence type="ECO:0000256" key="1">
    <source>
        <dbReference type="SAM" id="MobiDB-lite"/>
    </source>
</evidence>
<dbReference type="Proteomes" id="UP000069654">
    <property type="component" value="Unassembled WGS sequence"/>
</dbReference>
<evidence type="ECO:0000313" key="3">
    <source>
        <dbReference type="Proteomes" id="UP000069654"/>
    </source>
</evidence>
<gene>
    <name evidence="2" type="ORF">RMCT_1730</name>
</gene>
<evidence type="ECO:0000313" key="2">
    <source>
        <dbReference type="EMBL" id="GAT14760.1"/>
    </source>
</evidence>